<gene>
    <name evidence="2" type="ORF">GT347_01105</name>
</gene>
<dbReference type="KEGG" id="xyk:GT347_01105"/>
<dbReference type="RefSeq" id="WP_160550228.1">
    <property type="nucleotide sequence ID" value="NZ_CP047650.1"/>
</dbReference>
<protein>
    <submittedName>
        <fullName evidence="2">Sorbitol dehydrogenase</fullName>
    </submittedName>
</protein>
<proteinExistence type="predicted"/>
<dbReference type="PROSITE" id="PS51318">
    <property type="entry name" value="TAT"/>
    <property type="match status" value="1"/>
</dbReference>
<sequence length="190" mass="19747">MNSPFDKTGVPATISRRSVLGTIAAAGVLASGGAALLGGVPTALAATVPADDFLRLSEFLTGGKPLQAALATRYQASLAKHDPKFDEGAVALQQYVAGAKAANIDELLARPDLSEPLKKSITQIVSAWYLGIVANDDDAELIAYNDALMYRPTIDVIVVPSYGGGPDSWGQKPPVSTTPNAVLAQENKKS</sequence>
<dbReference type="AlphaFoldDB" id="A0A857IYQ9"/>
<dbReference type="InterPro" id="IPR006311">
    <property type="entry name" value="TAT_signal"/>
</dbReference>
<feature type="region of interest" description="Disordered" evidence="1">
    <location>
        <begin position="167"/>
        <end position="190"/>
    </location>
</feature>
<reference evidence="2 3" key="1">
    <citation type="submission" date="2020-01" db="EMBL/GenBank/DDBJ databases">
        <title>Genome sequencing of strain KACC 21265.</title>
        <authorList>
            <person name="Heo J."/>
            <person name="Kim S.-J."/>
            <person name="Kim J.-S."/>
            <person name="Hong S.-B."/>
            <person name="Kwon S.-W."/>
        </authorList>
    </citation>
    <scope>NUCLEOTIDE SEQUENCE [LARGE SCALE GENOMIC DNA]</scope>
    <source>
        <strain evidence="2 3">KACC 21265</strain>
    </source>
</reference>
<dbReference type="EMBL" id="CP047650">
    <property type="protein sequence ID" value="QHI96710.1"/>
    <property type="molecule type" value="Genomic_DNA"/>
</dbReference>
<evidence type="ECO:0000256" key="1">
    <source>
        <dbReference type="SAM" id="MobiDB-lite"/>
    </source>
</evidence>
<dbReference type="InterPro" id="IPR024651">
    <property type="entry name" value="FAD-SLDH_ssu"/>
</dbReference>
<keyword evidence="3" id="KW-1185">Reference proteome</keyword>
<name>A0A857IYQ9_9BURK</name>
<evidence type="ECO:0000313" key="2">
    <source>
        <dbReference type="EMBL" id="QHI96710.1"/>
    </source>
</evidence>
<dbReference type="Proteomes" id="UP000464787">
    <property type="component" value="Chromosome"/>
</dbReference>
<evidence type="ECO:0000313" key="3">
    <source>
        <dbReference type="Proteomes" id="UP000464787"/>
    </source>
</evidence>
<organism evidence="2 3">
    <name type="scientific">Xylophilus rhododendri</name>
    <dbReference type="NCBI Taxonomy" id="2697032"/>
    <lineage>
        <taxon>Bacteria</taxon>
        <taxon>Pseudomonadati</taxon>
        <taxon>Pseudomonadota</taxon>
        <taxon>Betaproteobacteria</taxon>
        <taxon>Burkholderiales</taxon>
        <taxon>Xylophilus</taxon>
    </lineage>
</organism>
<dbReference type="Pfam" id="PF12318">
    <property type="entry name" value="FAD-SLDH"/>
    <property type="match status" value="1"/>
</dbReference>
<accession>A0A857IYQ9</accession>